<evidence type="ECO:0000313" key="1">
    <source>
        <dbReference type="EMBL" id="AUN33550.1"/>
    </source>
</evidence>
<dbReference type="AlphaFoldDB" id="A0A2K9NKF1"/>
<dbReference type="OrthoDB" id="7189189at2"/>
<proteinExistence type="predicted"/>
<accession>A0A2K9NKF1</accession>
<reference evidence="1 2" key="1">
    <citation type="submission" date="2017-12" db="EMBL/GenBank/DDBJ databases">
        <title>Genomes of bacteria within cyanobacterial aggregates.</title>
        <authorList>
            <person name="Cai H."/>
        </authorList>
    </citation>
    <scope>NUCLEOTIDE SEQUENCE [LARGE SCALE GENOMIC DNA]</scope>
    <source>
        <strain evidence="1 2">TH16</strain>
        <plasmid evidence="1 2">unnamed1</plasmid>
    </source>
</reference>
<dbReference type="KEGG" id="ncb:C0V82_24730"/>
<dbReference type="Proteomes" id="UP000234752">
    <property type="component" value="Plasmid unnamed1"/>
</dbReference>
<gene>
    <name evidence="1" type="ORF">C0V82_24730</name>
</gene>
<dbReference type="RefSeq" id="WP_102115060.1">
    <property type="nucleotide sequence ID" value="NZ_BMGN01000001.1"/>
</dbReference>
<dbReference type="EMBL" id="CP025613">
    <property type="protein sequence ID" value="AUN33550.1"/>
    <property type="molecule type" value="Genomic_DNA"/>
</dbReference>
<keyword evidence="1" id="KW-0614">Plasmid</keyword>
<name>A0A2K9NKF1_9PROT</name>
<protein>
    <submittedName>
        <fullName evidence="1">Uncharacterized protein</fullName>
    </submittedName>
</protein>
<sequence length="151" mass="16773">MRRLVSGLFLSMAVLPAWAAPESCFVPEVHGTTRVQVYIGDRKCVDLREPETLHGIWINQFEGSVFHEGVDDVTKALAVRSNVWLSMDDQTVKPAGFVPARGHAYQFTIIARKAKDMNRPPLEGYGHFGMSTGLVLVDEVVAWKDLGKVGY</sequence>
<keyword evidence="2" id="KW-1185">Reference proteome</keyword>
<organism evidence="1 2">
    <name type="scientific">Niveispirillum cyanobacteriorum</name>
    <dbReference type="NCBI Taxonomy" id="1612173"/>
    <lineage>
        <taxon>Bacteria</taxon>
        <taxon>Pseudomonadati</taxon>
        <taxon>Pseudomonadota</taxon>
        <taxon>Alphaproteobacteria</taxon>
        <taxon>Rhodospirillales</taxon>
        <taxon>Azospirillaceae</taxon>
        <taxon>Niveispirillum</taxon>
    </lineage>
</organism>
<evidence type="ECO:0000313" key="2">
    <source>
        <dbReference type="Proteomes" id="UP000234752"/>
    </source>
</evidence>
<geneLocation type="plasmid" evidence="1 2">
    <name>unnamed1</name>
</geneLocation>